<dbReference type="EMBL" id="SOAU01000001">
    <property type="protein sequence ID" value="TDT16798.1"/>
    <property type="molecule type" value="Genomic_DNA"/>
</dbReference>
<dbReference type="PROSITE" id="PS51257">
    <property type="entry name" value="PROKAR_LIPOPROTEIN"/>
    <property type="match status" value="1"/>
</dbReference>
<evidence type="ECO:0000313" key="5">
    <source>
        <dbReference type="Proteomes" id="UP000294558"/>
    </source>
</evidence>
<protein>
    <submittedName>
        <fullName evidence="4">LysM domain-containing protein</fullName>
    </submittedName>
</protein>
<feature type="domain" description="LysM" evidence="3">
    <location>
        <begin position="75"/>
        <end position="121"/>
    </location>
</feature>
<dbReference type="PROSITE" id="PS51782">
    <property type="entry name" value="LYSM"/>
    <property type="match status" value="2"/>
</dbReference>
<evidence type="ECO:0000256" key="1">
    <source>
        <dbReference type="SAM" id="MobiDB-lite"/>
    </source>
</evidence>
<accession>A0A4V6Q1X1</accession>
<dbReference type="SMART" id="SM00257">
    <property type="entry name" value="LysM"/>
    <property type="match status" value="2"/>
</dbReference>
<proteinExistence type="predicted"/>
<dbReference type="CDD" id="cd00118">
    <property type="entry name" value="LysM"/>
    <property type="match status" value="2"/>
</dbReference>
<reference evidence="4 5" key="1">
    <citation type="submission" date="2019-03" db="EMBL/GenBank/DDBJ databases">
        <title>Sequencing the genomes of 1000 actinobacteria strains.</title>
        <authorList>
            <person name="Klenk H.-P."/>
        </authorList>
    </citation>
    <scope>NUCLEOTIDE SEQUENCE [LARGE SCALE GENOMIC DNA]</scope>
    <source>
        <strain evidence="4 5">DSM 18936</strain>
    </source>
</reference>
<feature type="compositionally biased region" description="Low complexity" evidence="1">
    <location>
        <begin position="131"/>
        <end position="152"/>
    </location>
</feature>
<dbReference type="AlphaFoldDB" id="A0A4V6Q1X1"/>
<feature type="signal peptide" evidence="2">
    <location>
        <begin position="1"/>
        <end position="31"/>
    </location>
</feature>
<evidence type="ECO:0000259" key="3">
    <source>
        <dbReference type="PROSITE" id="PS51782"/>
    </source>
</evidence>
<dbReference type="InterPro" id="IPR018392">
    <property type="entry name" value="LysM"/>
</dbReference>
<sequence>MKSSPRATFALTIGVASMALLSGCGSSDGEAASSGDTLNYVPTTSYALKAPATTTTTTTIAPGETPAGGTVPNEQSYTIQSGDSLSAIAGRFDVTMDAIVAYNGWTDGINHVLLPGDTILIPPGSAAPGASETPSSGGSTDSSTDSGSSETADSGDTDEATGTGCSHTIVAGDNPTRVANQYDITVDQLSNANLNNPVWNTFLVGSTLNIPPEGSC</sequence>
<dbReference type="OrthoDB" id="5171895at2"/>
<dbReference type="PANTHER" id="PTHR33734:SF22">
    <property type="entry name" value="MEMBRANE-BOUND LYTIC MUREIN TRANSGLYCOSYLASE D"/>
    <property type="match status" value="1"/>
</dbReference>
<evidence type="ECO:0000256" key="2">
    <source>
        <dbReference type="SAM" id="SignalP"/>
    </source>
</evidence>
<keyword evidence="5" id="KW-1185">Reference proteome</keyword>
<feature type="chain" id="PRO_5020840691" evidence="2">
    <location>
        <begin position="32"/>
        <end position="216"/>
    </location>
</feature>
<dbReference type="Proteomes" id="UP000294558">
    <property type="component" value="Unassembled WGS sequence"/>
</dbReference>
<dbReference type="PANTHER" id="PTHR33734">
    <property type="entry name" value="LYSM DOMAIN-CONTAINING GPI-ANCHORED PROTEIN 2"/>
    <property type="match status" value="1"/>
</dbReference>
<gene>
    <name evidence="4" type="ORF">BDK89_2396</name>
</gene>
<comment type="caution">
    <text evidence="4">The sequence shown here is derived from an EMBL/GenBank/DDBJ whole genome shotgun (WGS) entry which is preliminary data.</text>
</comment>
<dbReference type="Gene3D" id="3.10.350.10">
    <property type="entry name" value="LysM domain"/>
    <property type="match status" value="2"/>
</dbReference>
<dbReference type="RefSeq" id="WP_133869135.1">
    <property type="nucleotide sequence ID" value="NZ_SOAU01000001.1"/>
</dbReference>
<dbReference type="Pfam" id="PF01476">
    <property type="entry name" value="LysM"/>
    <property type="match status" value="2"/>
</dbReference>
<evidence type="ECO:0000313" key="4">
    <source>
        <dbReference type="EMBL" id="TDT16798.1"/>
    </source>
</evidence>
<organism evidence="4 5">
    <name type="scientific">Ilumatobacter fluminis</name>
    <dbReference type="NCBI Taxonomy" id="467091"/>
    <lineage>
        <taxon>Bacteria</taxon>
        <taxon>Bacillati</taxon>
        <taxon>Actinomycetota</taxon>
        <taxon>Acidimicrobiia</taxon>
        <taxon>Acidimicrobiales</taxon>
        <taxon>Ilumatobacteraceae</taxon>
        <taxon>Ilumatobacter</taxon>
    </lineage>
</organism>
<keyword evidence="2" id="KW-0732">Signal</keyword>
<dbReference type="SUPFAM" id="SSF54106">
    <property type="entry name" value="LysM domain"/>
    <property type="match status" value="2"/>
</dbReference>
<feature type="domain" description="LysM" evidence="3">
    <location>
        <begin position="165"/>
        <end position="210"/>
    </location>
</feature>
<feature type="region of interest" description="Disordered" evidence="1">
    <location>
        <begin position="123"/>
        <end position="172"/>
    </location>
</feature>
<name>A0A4V6Q1X1_9ACTN</name>
<dbReference type="InterPro" id="IPR036779">
    <property type="entry name" value="LysM_dom_sf"/>
</dbReference>